<evidence type="ECO:0000313" key="3">
    <source>
        <dbReference type="Proteomes" id="UP000838756"/>
    </source>
</evidence>
<dbReference type="Proteomes" id="UP000838756">
    <property type="component" value="Unassembled WGS sequence"/>
</dbReference>
<sequence>MGVTYSSENRWTFLRCWCGDPAPINAGHGRHEETLRAAGNKCSRTVDFGNPYTEPLSSSARKSVELMMIEYLVFFLFHYKSFTTYIIYHLVRLRSRAT</sequence>
<protein>
    <submittedName>
        <fullName evidence="2">Jg10641 protein</fullName>
    </submittedName>
</protein>
<evidence type="ECO:0000256" key="1">
    <source>
        <dbReference type="SAM" id="Phobius"/>
    </source>
</evidence>
<organism evidence="2 3">
    <name type="scientific">Pararge aegeria aegeria</name>
    <dbReference type="NCBI Taxonomy" id="348720"/>
    <lineage>
        <taxon>Eukaryota</taxon>
        <taxon>Metazoa</taxon>
        <taxon>Ecdysozoa</taxon>
        <taxon>Arthropoda</taxon>
        <taxon>Hexapoda</taxon>
        <taxon>Insecta</taxon>
        <taxon>Pterygota</taxon>
        <taxon>Neoptera</taxon>
        <taxon>Endopterygota</taxon>
        <taxon>Lepidoptera</taxon>
        <taxon>Glossata</taxon>
        <taxon>Ditrysia</taxon>
        <taxon>Papilionoidea</taxon>
        <taxon>Nymphalidae</taxon>
        <taxon>Satyrinae</taxon>
        <taxon>Satyrini</taxon>
        <taxon>Parargina</taxon>
        <taxon>Pararge</taxon>
    </lineage>
</organism>
<reference evidence="2" key="1">
    <citation type="submission" date="2022-03" db="EMBL/GenBank/DDBJ databases">
        <authorList>
            <person name="Lindestad O."/>
        </authorList>
    </citation>
    <scope>NUCLEOTIDE SEQUENCE</scope>
</reference>
<keyword evidence="3" id="KW-1185">Reference proteome</keyword>
<name>A0A8S4RAS0_9NEOP</name>
<dbReference type="EMBL" id="CAKXAJ010024990">
    <property type="protein sequence ID" value="CAH2233675.1"/>
    <property type="molecule type" value="Genomic_DNA"/>
</dbReference>
<keyword evidence="1" id="KW-1133">Transmembrane helix</keyword>
<dbReference type="AlphaFoldDB" id="A0A8S4RAS0"/>
<proteinExistence type="predicted"/>
<keyword evidence="1" id="KW-0472">Membrane</keyword>
<comment type="caution">
    <text evidence="2">The sequence shown here is derived from an EMBL/GenBank/DDBJ whole genome shotgun (WGS) entry which is preliminary data.</text>
</comment>
<feature type="transmembrane region" description="Helical" evidence="1">
    <location>
        <begin position="71"/>
        <end position="91"/>
    </location>
</feature>
<keyword evidence="1" id="KW-0812">Transmembrane</keyword>
<evidence type="ECO:0000313" key="2">
    <source>
        <dbReference type="EMBL" id="CAH2233675.1"/>
    </source>
</evidence>
<gene>
    <name evidence="2" type="primary">jg10641</name>
    <name evidence="2" type="ORF">PAEG_LOCUS11611</name>
</gene>
<accession>A0A8S4RAS0</accession>